<organism evidence="4 5">
    <name type="scientific">Methylomonas paludis</name>
    <dbReference type="NCBI Taxonomy" id="1173101"/>
    <lineage>
        <taxon>Bacteria</taxon>
        <taxon>Pseudomonadati</taxon>
        <taxon>Pseudomonadota</taxon>
        <taxon>Gammaproteobacteria</taxon>
        <taxon>Methylococcales</taxon>
        <taxon>Methylococcaceae</taxon>
        <taxon>Methylomonas</taxon>
    </lineage>
</organism>
<protein>
    <submittedName>
        <fullName evidence="4">Helix-turn-helix transcriptional regulator</fullName>
    </submittedName>
</protein>
<dbReference type="SUPFAM" id="SSF46689">
    <property type="entry name" value="Homeodomain-like"/>
    <property type="match status" value="1"/>
</dbReference>
<evidence type="ECO:0000256" key="2">
    <source>
        <dbReference type="ARBA" id="ARBA00023163"/>
    </source>
</evidence>
<dbReference type="PANTHER" id="PTHR40055">
    <property type="entry name" value="TRANSCRIPTIONAL REGULATOR YGIV-RELATED"/>
    <property type="match status" value="1"/>
</dbReference>
<dbReference type="GO" id="GO:0043565">
    <property type="term" value="F:sequence-specific DNA binding"/>
    <property type="evidence" value="ECO:0007669"/>
    <property type="project" value="InterPro"/>
</dbReference>
<keyword evidence="1" id="KW-0805">Transcription regulation</keyword>
<keyword evidence="2" id="KW-0804">Transcription</keyword>
<dbReference type="InterPro" id="IPR009057">
    <property type="entry name" value="Homeodomain-like_sf"/>
</dbReference>
<proteinExistence type="predicted"/>
<evidence type="ECO:0000313" key="4">
    <source>
        <dbReference type="EMBL" id="QWF72136.1"/>
    </source>
</evidence>
<sequence length="69" mass="7999">MQTNTYQDRLNRVCDYIHGHLDGDLSVERLSQVARFSKYHFHRQFGAYMGYPLKPGQNQAFAAQSCIMS</sequence>
<dbReference type="Gene3D" id="1.10.10.60">
    <property type="entry name" value="Homeodomain-like"/>
    <property type="match status" value="1"/>
</dbReference>
<dbReference type="InterPro" id="IPR050908">
    <property type="entry name" value="SmbC-like"/>
</dbReference>
<dbReference type="InterPro" id="IPR018060">
    <property type="entry name" value="HTH_AraC"/>
</dbReference>
<dbReference type="EMBL" id="CP073754">
    <property type="protein sequence ID" value="QWF72136.1"/>
    <property type="molecule type" value="Genomic_DNA"/>
</dbReference>
<name>A0A975MQH4_9GAMM</name>
<reference evidence="4" key="1">
    <citation type="submission" date="2021-04" db="EMBL/GenBank/DDBJ databases">
        <title>Draft genome sequence data of methanotrophic Methylovulum sp. strain S1L and Methylomonas sp. strain S2AM isolated from boreal lake water columns.</title>
        <authorList>
            <person name="Rissanen A.J."/>
            <person name="Mangayil R."/>
            <person name="Svenning M.M."/>
            <person name="Khanongnuch R."/>
        </authorList>
    </citation>
    <scope>NUCLEOTIDE SEQUENCE</scope>
    <source>
        <strain evidence="4">S2AM</strain>
    </source>
</reference>
<dbReference type="Proteomes" id="UP000676649">
    <property type="component" value="Chromosome"/>
</dbReference>
<dbReference type="PANTHER" id="PTHR40055:SF1">
    <property type="entry name" value="TRANSCRIPTIONAL REGULATOR YGIV-RELATED"/>
    <property type="match status" value="1"/>
</dbReference>
<dbReference type="RefSeq" id="WP_215584332.1">
    <property type="nucleotide sequence ID" value="NZ_CP073754.1"/>
</dbReference>
<evidence type="ECO:0000259" key="3">
    <source>
        <dbReference type="Pfam" id="PF00165"/>
    </source>
</evidence>
<dbReference type="GO" id="GO:0003700">
    <property type="term" value="F:DNA-binding transcription factor activity"/>
    <property type="evidence" value="ECO:0007669"/>
    <property type="project" value="InterPro"/>
</dbReference>
<feature type="domain" description="HTH araC/xylS-type" evidence="3">
    <location>
        <begin position="18"/>
        <end position="51"/>
    </location>
</feature>
<dbReference type="KEGG" id="mpad:KEF85_06720"/>
<dbReference type="AlphaFoldDB" id="A0A975MQH4"/>
<gene>
    <name evidence="4" type="ORF">KEF85_06720</name>
</gene>
<keyword evidence="5" id="KW-1185">Reference proteome</keyword>
<accession>A0A975MQH4</accession>
<evidence type="ECO:0000313" key="5">
    <source>
        <dbReference type="Proteomes" id="UP000676649"/>
    </source>
</evidence>
<evidence type="ECO:0000256" key="1">
    <source>
        <dbReference type="ARBA" id="ARBA00023015"/>
    </source>
</evidence>
<dbReference type="Pfam" id="PF00165">
    <property type="entry name" value="HTH_AraC"/>
    <property type="match status" value="1"/>
</dbReference>